<keyword evidence="2" id="KW-0442">Lipid degradation</keyword>
<dbReference type="GO" id="GO:0046486">
    <property type="term" value="P:glycerolipid metabolic process"/>
    <property type="evidence" value="ECO:0007669"/>
    <property type="project" value="UniProtKB-ARBA"/>
</dbReference>
<feature type="active site" description="Proton acceptor" evidence="2">
    <location>
        <position position="686"/>
    </location>
</feature>
<comment type="caution">
    <text evidence="4">The sequence shown here is derived from an EMBL/GenBank/DDBJ whole genome shotgun (WGS) entry which is preliminary data.</text>
</comment>
<dbReference type="GO" id="GO:0016042">
    <property type="term" value="P:lipid catabolic process"/>
    <property type="evidence" value="ECO:0007669"/>
    <property type="project" value="UniProtKB-UniRule"/>
</dbReference>
<dbReference type="InterPro" id="IPR016035">
    <property type="entry name" value="Acyl_Trfase/lysoPLipase"/>
</dbReference>
<dbReference type="Pfam" id="PF01734">
    <property type="entry name" value="Patatin"/>
    <property type="match status" value="1"/>
</dbReference>
<feature type="short sequence motif" description="GXGXXG" evidence="2">
    <location>
        <begin position="493"/>
        <end position="498"/>
    </location>
</feature>
<dbReference type="PANTHER" id="PTHR24185">
    <property type="entry name" value="CALCIUM-INDEPENDENT PHOSPHOLIPASE A2-GAMMA"/>
    <property type="match status" value="1"/>
</dbReference>
<proteinExistence type="predicted"/>
<name>A0A9X0AH19_9HELO</name>
<keyword evidence="1 2" id="KW-0443">Lipid metabolism</keyword>
<dbReference type="CDD" id="cd07199">
    <property type="entry name" value="Pat17_PNPLA8_PNPLA9_like"/>
    <property type="match status" value="1"/>
</dbReference>
<organism evidence="4 5">
    <name type="scientific">Sclerotinia nivalis</name>
    <dbReference type="NCBI Taxonomy" id="352851"/>
    <lineage>
        <taxon>Eukaryota</taxon>
        <taxon>Fungi</taxon>
        <taxon>Dikarya</taxon>
        <taxon>Ascomycota</taxon>
        <taxon>Pezizomycotina</taxon>
        <taxon>Leotiomycetes</taxon>
        <taxon>Helotiales</taxon>
        <taxon>Sclerotiniaceae</taxon>
        <taxon>Sclerotinia</taxon>
    </lineage>
</organism>
<dbReference type="Gene3D" id="3.40.1090.10">
    <property type="entry name" value="Cytosolic phospholipase A2 catalytic domain"/>
    <property type="match status" value="1"/>
</dbReference>
<dbReference type="GO" id="GO:0019369">
    <property type="term" value="P:arachidonate metabolic process"/>
    <property type="evidence" value="ECO:0007669"/>
    <property type="project" value="TreeGrafter"/>
</dbReference>
<dbReference type="InterPro" id="IPR002641">
    <property type="entry name" value="PNPLA_dom"/>
</dbReference>
<evidence type="ECO:0000313" key="5">
    <source>
        <dbReference type="Proteomes" id="UP001152300"/>
    </source>
</evidence>
<protein>
    <recommendedName>
        <fullName evidence="3">PNPLA domain-containing protein</fullName>
    </recommendedName>
</protein>
<dbReference type="OrthoDB" id="5384553at2759"/>
<dbReference type="GO" id="GO:0016020">
    <property type="term" value="C:membrane"/>
    <property type="evidence" value="ECO:0007669"/>
    <property type="project" value="TreeGrafter"/>
</dbReference>
<evidence type="ECO:0000259" key="3">
    <source>
        <dbReference type="PROSITE" id="PS51635"/>
    </source>
</evidence>
<dbReference type="SUPFAM" id="SSF52151">
    <property type="entry name" value="FabD/lysophospholipase-like"/>
    <property type="match status" value="1"/>
</dbReference>
<dbReference type="EMBL" id="JAPEIS010000011">
    <property type="protein sequence ID" value="KAJ8062048.1"/>
    <property type="molecule type" value="Genomic_DNA"/>
</dbReference>
<accession>A0A9X0AH19</accession>
<keyword evidence="2" id="KW-0378">Hydrolase</keyword>
<dbReference type="PROSITE" id="PS51635">
    <property type="entry name" value="PNPLA"/>
    <property type="match status" value="1"/>
</dbReference>
<evidence type="ECO:0000313" key="4">
    <source>
        <dbReference type="EMBL" id="KAJ8062048.1"/>
    </source>
</evidence>
<keyword evidence="5" id="KW-1185">Reference proteome</keyword>
<dbReference type="PANTHER" id="PTHR24185:SF8">
    <property type="entry name" value="PNPLA DOMAIN-CONTAINING PROTEIN"/>
    <property type="match status" value="1"/>
</dbReference>
<feature type="short sequence motif" description="DGA/G" evidence="2">
    <location>
        <begin position="686"/>
        <end position="688"/>
    </location>
</feature>
<gene>
    <name evidence="4" type="ORF">OCU04_009828</name>
</gene>
<evidence type="ECO:0000256" key="2">
    <source>
        <dbReference type="PROSITE-ProRule" id="PRU01161"/>
    </source>
</evidence>
<dbReference type="AlphaFoldDB" id="A0A9X0AH19"/>
<dbReference type="GO" id="GO:0047499">
    <property type="term" value="F:calcium-independent phospholipase A2 activity"/>
    <property type="evidence" value="ECO:0007669"/>
    <property type="project" value="TreeGrafter"/>
</dbReference>
<dbReference type="Proteomes" id="UP001152300">
    <property type="component" value="Unassembled WGS sequence"/>
</dbReference>
<sequence>MTISESTWLTFGAGSEGLLLQEHHRPYTFFSDLSLDQQKPQMIAFIGEQTKSQVLRKTRFGCRPQKGIRGEVQLRIDFETISDPEPVFFADCELHNPSRPMTIATQNFGDVMSRALAFPRDFDSKFLAYQIYLKLISPFSTVICLFADDLGGMPGVLDIMATWLTSLPESSTDLPIPTYPKVLIFKDTGATPEWEDGATKKFLLALSKETAGRQGETPRKKELDVLLAKQFSGVHVLSLPILTSSQRNWTPLRDRLLQESRDVQKLRQNHQVEFSIRHFKAFFHMAIRHFCLNKDTGFSFIEASRAPNPVSEDILVHLTAFLQNVDRKQLLNFAVPVVASALVFDSYPPGMHAFDPLLVFRKFFYQTCLKIDPYKYPQLTKGIETAFCQYAIAVVDSSNEELIHKNILSRFKNEWEDIYSNTTCFCCMARRPENTMSCRHTMCDECTISLGEELESHAWTFLIPSCIFCGKANSKNFSLKPRTAGVRSIIAEGGGIKGIIPLSFVKELETAIALPTNIHEHFDLAFGSSSGALVILGLFANKWSVDECLTHFQELSQLIFRKRVHFGRKFPALGYLSRVIEGILSIAADSRYSSAGINNALQKAFGTDSSLFAADSGVKIGVIATTTDDCSTCIFANYNGQEARSDSCGYRIVRPEDKRKELFVWQAARASSAAPPYFRPFAGYQDGGLGGHNNPINLAIWEQDKIWNRSKKQPDIVLSLGTGFMQTAKEEAEENSQRISFFNSRCVPRLFASFLNFFVGESRWRELCNTLAPHMRDRYHRLNVEFLGSEPALDDIQVIPGLRQQVQWQASANDEVQQCADNLLACLFYIELNGVPIFDRSTFVCQARILCRLGPSSNGLQVLAARLRNSRARFHLDFHRSVFATDADMLIDIEAGKPFSKDIIFRVRSLTDPLDIKIDGIVSRPRSISNCPYVIETLIKDQGLDCAFGRRGVKRNNVFSNERFPKRIRRVE</sequence>
<feature type="active site" description="Nucleophile" evidence="2">
    <location>
        <position position="529"/>
    </location>
</feature>
<reference evidence="4" key="1">
    <citation type="submission" date="2022-11" db="EMBL/GenBank/DDBJ databases">
        <title>Genome Resource of Sclerotinia nivalis Strain SnTB1, a Plant Pathogen Isolated from American Ginseng.</title>
        <authorList>
            <person name="Fan S."/>
        </authorList>
    </citation>
    <scope>NUCLEOTIDE SEQUENCE</scope>
    <source>
        <strain evidence="4">SnTB1</strain>
    </source>
</reference>
<evidence type="ECO:0000256" key="1">
    <source>
        <dbReference type="ARBA" id="ARBA00023098"/>
    </source>
</evidence>
<feature type="short sequence motif" description="GXSXG" evidence="2">
    <location>
        <begin position="527"/>
        <end position="531"/>
    </location>
</feature>
<feature type="domain" description="PNPLA" evidence="3">
    <location>
        <begin position="489"/>
        <end position="700"/>
    </location>
</feature>